<dbReference type="Gene3D" id="3.80.10.10">
    <property type="entry name" value="Ribonuclease Inhibitor"/>
    <property type="match status" value="1"/>
</dbReference>
<accession>A0A6J0N131</accession>
<feature type="domain" description="F-box/LRR-repeat protein 15/At3g58940/PEG3-like LRR" evidence="2">
    <location>
        <begin position="133"/>
        <end position="268"/>
    </location>
</feature>
<evidence type="ECO:0000259" key="2">
    <source>
        <dbReference type="Pfam" id="PF24758"/>
    </source>
</evidence>
<sequence>MKRHSSSSSSASSPDAKIRKLHHPIMDDDCISKLPNDLLRKILSKLSTEEAVKTILLSPLWMDLWKWRPHFVLDMKRILDKTPTELWNKVSAQLASSMDKTFDKHRGDLESCIITSRCHDGTLRNWILLATRVKHTKSLTLNNIHGRKRRFRGTRMLHVSSQIFSHHSLTSLSLSGYSLLSKRPFNNCGNLKTLKLLNVVFVRVCTLSSVLAACSSLEVIVLQIGFLTGIDVLKIENKNLKFLQMTFPCYVERIEVNAPCLDVLDIREIKCESKNNFILTAPINQFNRNRWVSRCVYRPHISYNVSELAQETKNIWHELLMSDFHGMTTRHGTLSVSVDITNPKEVEILKELLLMWTTYTMIELEILFKTNDASREEEGECYSDGIAHEKLWEDATPFPNAGFRVNSVWMYNFNGSSKEEFAFASRFVMQKTVMMKMMIQTSSYPPTKKSEVEAAVAKLMELPKGNEDLSIECF</sequence>
<reference evidence="3" key="1">
    <citation type="journal article" date="2019" name="Database">
        <title>The radish genome database (RadishGD): an integrated information resource for radish genomics.</title>
        <authorList>
            <person name="Yu H.J."/>
            <person name="Baek S."/>
            <person name="Lee Y.J."/>
            <person name="Cho A."/>
            <person name="Mun J.H."/>
        </authorList>
    </citation>
    <scope>NUCLEOTIDE SEQUENCE [LARGE SCALE GENOMIC DNA]</scope>
    <source>
        <strain evidence="3">cv. WK10039</strain>
    </source>
</reference>
<dbReference type="SUPFAM" id="SSF81383">
    <property type="entry name" value="F-box domain"/>
    <property type="match status" value="1"/>
</dbReference>
<name>A0A6J0N131_RAPSA</name>
<dbReference type="Proteomes" id="UP000504610">
    <property type="component" value="Chromosome 4"/>
</dbReference>
<evidence type="ECO:0000259" key="1">
    <source>
        <dbReference type="Pfam" id="PF00646"/>
    </source>
</evidence>
<dbReference type="InterPro" id="IPR044997">
    <property type="entry name" value="F-box_plant"/>
</dbReference>
<evidence type="ECO:0000313" key="3">
    <source>
        <dbReference type="Proteomes" id="UP000504610"/>
    </source>
</evidence>
<dbReference type="OrthoDB" id="1036505at2759"/>
<dbReference type="SUPFAM" id="SSF52058">
    <property type="entry name" value="L domain-like"/>
    <property type="match status" value="1"/>
</dbReference>
<reference evidence="4" key="2">
    <citation type="submission" date="2025-08" db="UniProtKB">
        <authorList>
            <consortium name="RefSeq"/>
        </authorList>
    </citation>
    <scope>IDENTIFICATION</scope>
    <source>
        <tissue evidence="4">Leaf</tissue>
    </source>
</reference>
<dbReference type="InterPro" id="IPR055411">
    <property type="entry name" value="LRR_FXL15/At3g58940/PEG3-like"/>
</dbReference>
<dbReference type="GeneID" id="108849353"/>
<proteinExistence type="predicted"/>
<dbReference type="AlphaFoldDB" id="A0A6J0N131"/>
<organism evidence="3 4">
    <name type="scientific">Raphanus sativus</name>
    <name type="common">Radish</name>
    <name type="synonym">Raphanus raphanistrum var. sativus</name>
    <dbReference type="NCBI Taxonomy" id="3726"/>
    <lineage>
        <taxon>Eukaryota</taxon>
        <taxon>Viridiplantae</taxon>
        <taxon>Streptophyta</taxon>
        <taxon>Embryophyta</taxon>
        <taxon>Tracheophyta</taxon>
        <taxon>Spermatophyta</taxon>
        <taxon>Magnoliopsida</taxon>
        <taxon>eudicotyledons</taxon>
        <taxon>Gunneridae</taxon>
        <taxon>Pentapetalae</taxon>
        <taxon>rosids</taxon>
        <taxon>malvids</taxon>
        <taxon>Brassicales</taxon>
        <taxon>Brassicaceae</taxon>
        <taxon>Brassiceae</taxon>
        <taxon>Raphanus</taxon>
    </lineage>
</organism>
<dbReference type="InterPro" id="IPR032675">
    <property type="entry name" value="LRR_dom_sf"/>
</dbReference>
<dbReference type="Pfam" id="PF00646">
    <property type="entry name" value="F-box"/>
    <property type="match status" value="1"/>
</dbReference>
<protein>
    <submittedName>
        <fullName evidence="4">F-box protein At3g60790-like</fullName>
    </submittedName>
</protein>
<gene>
    <name evidence="4" type="primary">LOC108849353</name>
</gene>
<dbReference type="InterPro" id="IPR001810">
    <property type="entry name" value="F-box_dom"/>
</dbReference>
<evidence type="ECO:0000313" key="4">
    <source>
        <dbReference type="RefSeq" id="XP_018478400.1"/>
    </source>
</evidence>
<feature type="domain" description="F-box" evidence="1">
    <location>
        <begin position="31"/>
        <end position="69"/>
    </location>
</feature>
<keyword evidence="3" id="KW-1185">Reference proteome</keyword>
<dbReference type="InterPro" id="IPR036047">
    <property type="entry name" value="F-box-like_dom_sf"/>
</dbReference>
<dbReference type="Pfam" id="PF24758">
    <property type="entry name" value="LRR_At5g56370"/>
    <property type="match status" value="1"/>
</dbReference>
<dbReference type="KEGG" id="rsz:108849353"/>
<dbReference type="RefSeq" id="XP_018478400.1">
    <property type="nucleotide sequence ID" value="XM_018622898.2"/>
</dbReference>
<dbReference type="PANTHER" id="PTHR32153">
    <property type="entry name" value="OJ000223_09.16 PROTEIN"/>
    <property type="match status" value="1"/>
</dbReference>